<evidence type="ECO:0000259" key="19">
    <source>
        <dbReference type="PROSITE" id="PS51771"/>
    </source>
</evidence>
<evidence type="ECO:0000256" key="17">
    <source>
        <dbReference type="ARBA" id="ARBA00023121"/>
    </source>
</evidence>
<keyword evidence="16" id="KW-0843">Virulence</keyword>
<evidence type="ECO:0000256" key="5">
    <source>
        <dbReference type="ARBA" id="ARBA00022525"/>
    </source>
</evidence>
<keyword evidence="8" id="KW-0808">Transferase</keyword>
<keyword evidence="15" id="KW-1043">Host membrane</keyword>
<keyword evidence="13" id="KW-0068">Autocatalytic cleavage</keyword>
<evidence type="ECO:0000313" key="21">
    <source>
        <dbReference type="Proteomes" id="UP000503349"/>
    </source>
</evidence>
<dbReference type="Proteomes" id="UP000503349">
    <property type="component" value="Chromosome 1"/>
</dbReference>
<evidence type="ECO:0000256" key="12">
    <source>
        <dbReference type="ARBA" id="ARBA00022807"/>
    </source>
</evidence>
<dbReference type="GO" id="GO:0016740">
    <property type="term" value="F:transferase activity"/>
    <property type="evidence" value="ECO:0007669"/>
    <property type="project" value="UniProtKB-KW"/>
</dbReference>
<evidence type="ECO:0000256" key="9">
    <source>
        <dbReference type="ARBA" id="ARBA00022723"/>
    </source>
</evidence>
<comment type="subcellular location">
    <subcellularLocation>
        <location evidence="2">Host cell</location>
    </subcellularLocation>
    <subcellularLocation>
        <location evidence="3">Host membrane</location>
    </subcellularLocation>
    <subcellularLocation>
        <location evidence="4">Secreted</location>
    </subcellularLocation>
</comment>
<keyword evidence="12" id="KW-0788">Thiol protease</keyword>
<gene>
    <name evidence="20" type="ORF">EXN66_Car000969</name>
</gene>
<dbReference type="AlphaFoldDB" id="A0A6G1R0D1"/>
<dbReference type="GO" id="GO:0006508">
    <property type="term" value="P:proteolysis"/>
    <property type="evidence" value="ECO:0007669"/>
    <property type="project" value="UniProtKB-KW"/>
</dbReference>
<evidence type="ECO:0000256" key="2">
    <source>
        <dbReference type="ARBA" id="ARBA00004340"/>
    </source>
</evidence>
<dbReference type="InterPro" id="IPR038383">
    <property type="entry name" value="CPD_dom_sf"/>
</dbReference>
<keyword evidence="9" id="KW-0479">Metal-binding</keyword>
<evidence type="ECO:0000256" key="8">
    <source>
        <dbReference type="ARBA" id="ARBA00022679"/>
    </source>
</evidence>
<feature type="domain" description="Peptidase C80" evidence="19">
    <location>
        <begin position="117"/>
        <end position="292"/>
    </location>
</feature>
<sequence length="656" mass="74982">MNPTRFDPPLPDRGDAEIWPIYSDTKSKQMSEVNPIVDLWVTEAQIFSMSETPGQRITYKWNPVVQNLSSANQQTPACVPDLCFIEEAFPVDLTQSDNFRFSHNDTFETTRKSQHHMTHWKRDTKYSHQTIVIMEDDPAVIESATSFFERVSSASTLLEYKKGALHTLRGSPSSSTGNHDVILVGHGSKNLNGTVQLSGYGPEEIARFVSGLKSEMIFGRIGIISLISCNLGNDQHFMLQLLQVLHSLSIETKLHLYDSFLSVSSDGEIMTSTDGVWRSHDHGKRIIAELDQRGDLLTKAEVGCAGPMFPNYKGNVLYLQTLDWPSHPQMFVPLELRKRYPSIVCLEGLTWSLFFEETERRRAPNYVPDKNQGHLKAIWLTDPGLDETNINFKHIVTIQDLLVEIRYNAREEIALDLYYVLNECIYKVHGKNLSVDLVGKFMSTDNQGEIEHFRQIFGGQQVKNSLYELREGLKPSKFNDFCRQTFQFQQCSYNCERWGHYFMVAVFSASVRNFRTFSLFLMSVIGCEVGHLRGTDSSLCTAFVGDDHPMATEESWPENFRRGFYGCTVENFELAPPDRQVWLDEVIAKENDLYIKSKQLMSGIYHDEDTELTIFGKVKVMNKYVFSSYLEFFRGTPEGKKLKRGCAQSLNEKFSA</sequence>
<keyword evidence="10" id="KW-0677">Repeat</keyword>
<name>A0A6G1R0D1_CHAAH</name>
<organism evidence="20 21">
    <name type="scientific">Channa argus</name>
    <name type="common">Northern snakehead</name>
    <name type="synonym">Ophicephalus argus</name>
    <dbReference type="NCBI Taxonomy" id="215402"/>
    <lineage>
        <taxon>Eukaryota</taxon>
        <taxon>Metazoa</taxon>
        <taxon>Chordata</taxon>
        <taxon>Craniata</taxon>
        <taxon>Vertebrata</taxon>
        <taxon>Euteleostomi</taxon>
        <taxon>Actinopterygii</taxon>
        <taxon>Neopterygii</taxon>
        <taxon>Teleostei</taxon>
        <taxon>Neoteleostei</taxon>
        <taxon>Acanthomorphata</taxon>
        <taxon>Anabantaria</taxon>
        <taxon>Anabantiformes</taxon>
        <taxon>Channoidei</taxon>
        <taxon>Channidae</taxon>
        <taxon>Channa</taxon>
    </lineage>
</organism>
<comment type="cofactor">
    <cofactor evidence="1">
        <name>Mg(2+)</name>
        <dbReference type="ChEBI" id="CHEBI:18420"/>
    </cofactor>
</comment>
<evidence type="ECO:0000256" key="1">
    <source>
        <dbReference type="ARBA" id="ARBA00001946"/>
    </source>
</evidence>
<dbReference type="Gene3D" id="3.40.50.11050">
    <property type="match status" value="1"/>
</dbReference>
<keyword evidence="6" id="KW-0800">Toxin</keyword>
<dbReference type="Pfam" id="PF11713">
    <property type="entry name" value="Peptidase_C80"/>
    <property type="match status" value="1"/>
</dbReference>
<dbReference type="CDD" id="cd20500">
    <property type="entry name" value="Peptidase_C80"/>
    <property type="match status" value="1"/>
</dbReference>
<keyword evidence="17" id="KW-0446">Lipid-binding</keyword>
<evidence type="ECO:0000256" key="3">
    <source>
        <dbReference type="ARBA" id="ARBA00004551"/>
    </source>
</evidence>
<evidence type="ECO:0000256" key="16">
    <source>
        <dbReference type="ARBA" id="ARBA00023026"/>
    </source>
</evidence>
<dbReference type="GO" id="GO:0043657">
    <property type="term" value="C:host cell"/>
    <property type="evidence" value="ECO:0007669"/>
    <property type="project" value="UniProtKB-SubCell"/>
</dbReference>
<dbReference type="GO" id="GO:0008234">
    <property type="term" value="F:cysteine-type peptidase activity"/>
    <property type="evidence" value="ECO:0007669"/>
    <property type="project" value="UniProtKB-KW"/>
</dbReference>
<keyword evidence="5" id="KW-0964">Secreted</keyword>
<evidence type="ECO:0000256" key="14">
    <source>
        <dbReference type="ARBA" id="ARBA00022842"/>
    </source>
</evidence>
<keyword evidence="11" id="KW-0378">Hydrolase</keyword>
<evidence type="ECO:0000256" key="10">
    <source>
        <dbReference type="ARBA" id="ARBA00022737"/>
    </source>
</evidence>
<dbReference type="GO" id="GO:0008289">
    <property type="term" value="F:lipid binding"/>
    <property type="evidence" value="ECO:0007669"/>
    <property type="project" value="UniProtKB-KW"/>
</dbReference>
<evidence type="ECO:0000256" key="13">
    <source>
        <dbReference type="ARBA" id="ARBA00022813"/>
    </source>
</evidence>
<proteinExistence type="predicted"/>
<evidence type="ECO:0000256" key="11">
    <source>
        <dbReference type="ARBA" id="ARBA00022801"/>
    </source>
</evidence>
<reference evidence="20 21" key="1">
    <citation type="submission" date="2019-02" db="EMBL/GenBank/DDBJ databases">
        <title>Opniocepnalus argus genome.</title>
        <authorList>
            <person name="Zhou C."/>
            <person name="Xiao S."/>
        </authorList>
    </citation>
    <scope>NUCLEOTIDE SEQUENCE [LARGE SCALE GENOMIC DNA]</scope>
    <source>
        <strain evidence="20">OARG1902GOOAL</strain>
        <tissue evidence="20">Muscle</tissue>
    </source>
</reference>
<dbReference type="GO" id="GO:0046872">
    <property type="term" value="F:metal ion binding"/>
    <property type="evidence" value="ECO:0007669"/>
    <property type="project" value="UniProtKB-KW"/>
</dbReference>
<evidence type="ECO:0000256" key="7">
    <source>
        <dbReference type="ARBA" id="ARBA00022670"/>
    </source>
</evidence>
<protein>
    <recommendedName>
        <fullName evidence="19">Peptidase C80 domain-containing protein</fullName>
    </recommendedName>
</protein>
<dbReference type="PROSITE" id="PS51771">
    <property type="entry name" value="CGT_MARTX_CPD"/>
    <property type="match status" value="1"/>
</dbReference>
<keyword evidence="7" id="KW-0645">Protease</keyword>
<dbReference type="EMBL" id="CM015712">
    <property type="protein sequence ID" value="KAF3707796.1"/>
    <property type="molecule type" value="Genomic_DNA"/>
</dbReference>
<dbReference type="InterPro" id="IPR020974">
    <property type="entry name" value="CPD_dom"/>
</dbReference>
<dbReference type="GO" id="GO:0090729">
    <property type="term" value="F:toxin activity"/>
    <property type="evidence" value="ECO:0007669"/>
    <property type="project" value="UniProtKB-KW"/>
</dbReference>
<keyword evidence="21" id="KW-1185">Reference proteome</keyword>
<evidence type="ECO:0000256" key="6">
    <source>
        <dbReference type="ARBA" id="ARBA00022656"/>
    </source>
</evidence>
<dbReference type="GO" id="GO:0005576">
    <property type="term" value="C:extracellular region"/>
    <property type="evidence" value="ECO:0007669"/>
    <property type="project" value="UniProtKB-SubCell"/>
</dbReference>
<reference evidence="21" key="2">
    <citation type="submission" date="2019-02" db="EMBL/GenBank/DDBJ databases">
        <title>Opniocepnalus argus Var Kimnra genome.</title>
        <authorList>
            <person name="Zhou C."/>
            <person name="Xiao S."/>
        </authorList>
    </citation>
    <scope>NUCLEOTIDE SEQUENCE [LARGE SCALE GENOMIC DNA]</scope>
</reference>
<accession>A0A6G1R0D1</accession>
<evidence type="ECO:0000313" key="20">
    <source>
        <dbReference type="EMBL" id="KAF3707796.1"/>
    </source>
</evidence>
<evidence type="ECO:0000256" key="4">
    <source>
        <dbReference type="ARBA" id="ARBA00004613"/>
    </source>
</evidence>
<evidence type="ECO:0000256" key="18">
    <source>
        <dbReference type="ARBA" id="ARBA00023136"/>
    </source>
</evidence>
<keyword evidence="18" id="KW-0472">Membrane</keyword>
<keyword evidence="14" id="KW-0460">Magnesium</keyword>
<evidence type="ECO:0000256" key="15">
    <source>
        <dbReference type="ARBA" id="ARBA00022870"/>
    </source>
</evidence>